<dbReference type="Gene3D" id="3.40.50.300">
    <property type="entry name" value="P-loop containing nucleotide triphosphate hydrolases"/>
    <property type="match status" value="1"/>
</dbReference>
<proteinExistence type="inferred from homology"/>
<evidence type="ECO:0000256" key="3">
    <source>
        <dbReference type="ARBA" id="ARBA00022801"/>
    </source>
</evidence>
<reference evidence="5 6" key="1">
    <citation type="submission" date="2013-11" db="EMBL/GenBank/DDBJ databases">
        <title>Comparative genomics of Ignicoccus.</title>
        <authorList>
            <person name="Podar M."/>
        </authorList>
    </citation>
    <scope>NUCLEOTIDE SEQUENCE [LARGE SCALE GENOMIC DNA]</scope>
    <source>
        <strain evidence="5 6">DSM 13165</strain>
    </source>
</reference>
<dbReference type="Pfam" id="PF03029">
    <property type="entry name" value="ATP_bind_1"/>
    <property type="match status" value="1"/>
</dbReference>
<evidence type="ECO:0000313" key="6">
    <source>
        <dbReference type="Proteomes" id="UP000060778"/>
    </source>
</evidence>
<dbReference type="GeneID" id="30679977"/>
<keyword evidence="5" id="KW-0067">ATP-binding</keyword>
<dbReference type="OrthoDB" id="31092at2157"/>
<evidence type="ECO:0000256" key="4">
    <source>
        <dbReference type="ARBA" id="ARBA00023134"/>
    </source>
</evidence>
<keyword evidence="4" id="KW-0342">GTP-binding</keyword>
<evidence type="ECO:0000313" key="5">
    <source>
        <dbReference type="EMBL" id="ALU11598.1"/>
    </source>
</evidence>
<dbReference type="PATRIC" id="fig|940295.4.peg.569"/>
<dbReference type="EMBL" id="CP006867">
    <property type="protein sequence ID" value="ALU11598.1"/>
    <property type="molecule type" value="Genomic_DNA"/>
</dbReference>
<dbReference type="RefSeq" id="WP_075049575.1">
    <property type="nucleotide sequence ID" value="NZ_CP006867.1"/>
</dbReference>
<keyword evidence="6" id="KW-1185">Reference proteome</keyword>
<keyword evidence="2" id="KW-0547">Nucleotide-binding</keyword>
<organism evidence="5 6">
    <name type="scientific">Ignicoccus islandicus DSM 13165</name>
    <dbReference type="NCBI Taxonomy" id="940295"/>
    <lineage>
        <taxon>Archaea</taxon>
        <taxon>Thermoproteota</taxon>
        <taxon>Thermoprotei</taxon>
        <taxon>Desulfurococcales</taxon>
        <taxon>Desulfurococcaceae</taxon>
        <taxon>Ignicoccus</taxon>
    </lineage>
</organism>
<sequence>MFFVYIVGTAASGKSLLTKSFSEWLEDHQLSVCIVNLDPAVRYLPYEPDVDVRRYVSYEKFLESGLGPNGAMIRAVDEIYNHVEFLRNEVEEYNADYVIVDTPGQIELFAFRKVTTGIIERLSMNDKSTLVYVIDSSVISKGDYDLDPYAFTSLLTLGISVKLRLRLPQSMALNKVDLLSLQQLEKLSRWLEEPESILLDVQGEESGIVSRLIEMLTTHEFGDVITVSALTEEGLDNLYASIQRELYGGEDYST</sequence>
<dbReference type="PANTHER" id="PTHR21231:SF8">
    <property type="entry name" value="GPN-LOOP GTPASE 1"/>
    <property type="match status" value="1"/>
</dbReference>
<dbReference type="InterPro" id="IPR004130">
    <property type="entry name" value="Gpn"/>
</dbReference>
<dbReference type="Proteomes" id="UP000060778">
    <property type="component" value="Chromosome"/>
</dbReference>
<dbReference type="SUPFAM" id="SSF52540">
    <property type="entry name" value="P-loop containing nucleoside triphosphate hydrolases"/>
    <property type="match status" value="1"/>
</dbReference>
<dbReference type="STRING" id="940295.EYM_02915"/>
<evidence type="ECO:0000256" key="2">
    <source>
        <dbReference type="ARBA" id="ARBA00022741"/>
    </source>
</evidence>
<dbReference type="GO" id="GO:0005525">
    <property type="term" value="F:GTP binding"/>
    <property type="evidence" value="ECO:0007669"/>
    <property type="project" value="UniProtKB-KW"/>
</dbReference>
<dbReference type="KEGG" id="iis:EYM_02915"/>
<dbReference type="InterPro" id="IPR027417">
    <property type="entry name" value="P-loop_NTPase"/>
</dbReference>
<protein>
    <submittedName>
        <fullName evidence="5">ATP-binding protein</fullName>
    </submittedName>
</protein>
<gene>
    <name evidence="5" type="ORF">EYM_02915</name>
</gene>
<comment type="similarity">
    <text evidence="1">Belongs to the GPN-loop GTPase family.</text>
</comment>
<name>A0A0U3E8B8_9CREN</name>
<dbReference type="GO" id="GO:0005524">
    <property type="term" value="F:ATP binding"/>
    <property type="evidence" value="ECO:0007669"/>
    <property type="project" value="UniProtKB-KW"/>
</dbReference>
<keyword evidence="3" id="KW-0378">Hydrolase</keyword>
<dbReference type="AlphaFoldDB" id="A0A0U3E8B8"/>
<evidence type="ECO:0000256" key="1">
    <source>
        <dbReference type="ARBA" id="ARBA00005290"/>
    </source>
</evidence>
<dbReference type="PANTHER" id="PTHR21231">
    <property type="entry name" value="XPA-BINDING PROTEIN 1-RELATED"/>
    <property type="match status" value="1"/>
</dbReference>
<dbReference type="GO" id="GO:0003924">
    <property type="term" value="F:GTPase activity"/>
    <property type="evidence" value="ECO:0007669"/>
    <property type="project" value="TreeGrafter"/>
</dbReference>
<accession>A0A0U3E8B8</accession>